<dbReference type="AlphaFoldDB" id="A0A433HH97"/>
<gene>
    <name evidence="1" type="ORF">ELQ35_15395</name>
</gene>
<keyword evidence="2" id="KW-1185">Reference proteome</keyword>
<dbReference type="EMBL" id="RYZZ01000023">
    <property type="protein sequence ID" value="RUQ27552.1"/>
    <property type="molecule type" value="Genomic_DNA"/>
</dbReference>
<sequence>MDELIDAYLFNSMEMSSVLDTENGSVILDADESLTGEPEIDWDDEEASEHLLPILQITSDDAYRVMERFAGTQSEEATEQLWGALNRRKFQFVANPVKSLV</sequence>
<evidence type="ECO:0000313" key="1">
    <source>
        <dbReference type="EMBL" id="RUQ27552.1"/>
    </source>
</evidence>
<comment type="caution">
    <text evidence="1">The sequence shown here is derived from an EMBL/GenBank/DDBJ whole genome shotgun (WGS) entry which is preliminary data.</text>
</comment>
<evidence type="ECO:0000313" key="2">
    <source>
        <dbReference type="Proteomes" id="UP000267430"/>
    </source>
</evidence>
<accession>A0A433HH97</accession>
<dbReference type="OrthoDB" id="48384at2"/>
<dbReference type="Proteomes" id="UP000267430">
    <property type="component" value="Unassembled WGS sequence"/>
</dbReference>
<dbReference type="RefSeq" id="WP_126865766.1">
    <property type="nucleotide sequence ID" value="NZ_JAUSTX010000017.1"/>
</dbReference>
<protein>
    <submittedName>
        <fullName evidence="1">Uncharacterized protein</fullName>
    </submittedName>
</protein>
<proteinExistence type="predicted"/>
<organism evidence="1 2">
    <name type="scientific">Peribacillus cavernae</name>
    <dbReference type="NCBI Taxonomy" id="1674310"/>
    <lineage>
        <taxon>Bacteria</taxon>
        <taxon>Bacillati</taxon>
        <taxon>Bacillota</taxon>
        <taxon>Bacilli</taxon>
        <taxon>Bacillales</taxon>
        <taxon>Bacillaceae</taxon>
        <taxon>Peribacillus</taxon>
    </lineage>
</organism>
<name>A0A433HH97_9BACI</name>
<reference evidence="1 2" key="1">
    <citation type="submission" date="2018-12" db="EMBL/GenBank/DDBJ databases">
        <title>Bacillus chawlae sp. nov., Bacillus glennii sp. nov., and Bacillus saganii sp. nov. Isolated from the Vehicle Assembly Building at Kennedy Space Center where the Viking Spacecraft were Assembled.</title>
        <authorList>
            <person name="Seuylemezian A."/>
            <person name="Vaishampayan P."/>
        </authorList>
    </citation>
    <scope>NUCLEOTIDE SEQUENCE [LARGE SCALE GENOMIC DNA]</scope>
    <source>
        <strain evidence="1 2">L5</strain>
    </source>
</reference>